<feature type="compositionally biased region" description="Basic and acidic residues" evidence="1">
    <location>
        <begin position="150"/>
        <end position="166"/>
    </location>
</feature>
<gene>
    <name evidence="2" type="ORF">B0H67DRAFT_551770</name>
</gene>
<feature type="region of interest" description="Disordered" evidence="1">
    <location>
        <begin position="20"/>
        <end position="166"/>
    </location>
</feature>
<proteinExistence type="predicted"/>
<dbReference type="Proteomes" id="UP001172102">
    <property type="component" value="Unassembled WGS sequence"/>
</dbReference>
<organism evidence="2 3">
    <name type="scientific">Lasiosphaeris hirsuta</name>
    <dbReference type="NCBI Taxonomy" id="260670"/>
    <lineage>
        <taxon>Eukaryota</taxon>
        <taxon>Fungi</taxon>
        <taxon>Dikarya</taxon>
        <taxon>Ascomycota</taxon>
        <taxon>Pezizomycotina</taxon>
        <taxon>Sordariomycetes</taxon>
        <taxon>Sordariomycetidae</taxon>
        <taxon>Sordariales</taxon>
        <taxon>Lasiosphaeriaceae</taxon>
        <taxon>Lasiosphaeris</taxon>
    </lineage>
</organism>
<feature type="compositionally biased region" description="Acidic residues" evidence="1">
    <location>
        <begin position="90"/>
        <end position="99"/>
    </location>
</feature>
<comment type="caution">
    <text evidence="2">The sequence shown here is derived from an EMBL/GenBank/DDBJ whole genome shotgun (WGS) entry which is preliminary data.</text>
</comment>
<feature type="compositionally biased region" description="Low complexity" evidence="1">
    <location>
        <begin position="124"/>
        <end position="133"/>
    </location>
</feature>
<evidence type="ECO:0000313" key="3">
    <source>
        <dbReference type="Proteomes" id="UP001172102"/>
    </source>
</evidence>
<keyword evidence="3" id="KW-1185">Reference proteome</keyword>
<dbReference type="AlphaFoldDB" id="A0AA40AP22"/>
<accession>A0AA40AP22</accession>
<feature type="compositionally biased region" description="Polar residues" evidence="1">
    <location>
        <begin position="113"/>
        <end position="123"/>
    </location>
</feature>
<reference evidence="2" key="1">
    <citation type="submission" date="2023-06" db="EMBL/GenBank/DDBJ databases">
        <title>Genome-scale phylogeny and comparative genomics of the fungal order Sordariales.</title>
        <authorList>
            <consortium name="Lawrence Berkeley National Laboratory"/>
            <person name="Hensen N."/>
            <person name="Bonometti L."/>
            <person name="Westerberg I."/>
            <person name="Brannstrom I.O."/>
            <person name="Guillou S."/>
            <person name="Cros-Aarteil S."/>
            <person name="Calhoun S."/>
            <person name="Haridas S."/>
            <person name="Kuo A."/>
            <person name="Mondo S."/>
            <person name="Pangilinan J."/>
            <person name="Riley R."/>
            <person name="Labutti K."/>
            <person name="Andreopoulos B."/>
            <person name="Lipzen A."/>
            <person name="Chen C."/>
            <person name="Yanf M."/>
            <person name="Daum C."/>
            <person name="Ng V."/>
            <person name="Clum A."/>
            <person name="Steindorff A."/>
            <person name="Ohm R."/>
            <person name="Martin F."/>
            <person name="Silar P."/>
            <person name="Natvig D."/>
            <person name="Lalanne C."/>
            <person name="Gautier V."/>
            <person name="Ament-Velasquez S.L."/>
            <person name="Kruys A."/>
            <person name="Hutchinson M.I."/>
            <person name="Powell A.J."/>
            <person name="Barry K."/>
            <person name="Miller A.N."/>
            <person name="Grigoriev I.V."/>
            <person name="Debuchy R."/>
            <person name="Gladieux P."/>
            <person name="Thoren M.H."/>
            <person name="Johannesson H."/>
        </authorList>
    </citation>
    <scope>NUCLEOTIDE SEQUENCE</scope>
    <source>
        <strain evidence="2">SMH4607-1</strain>
    </source>
</reference>
<feature type="compositionally biased region" description="Basic and acidic residues" evidence="1">
    <location>
        <begin position="102"/>
        <end position="112"/>
    </location>
</feature>
<sequence length="179" mass="20029">MGCFKIPSLVFWRKKRRTFDEKKNDDFSPRPLHDSLISTNTAFSDVEKPLLATGRSTNNRTAPVPSRIASIRPKANPTHSAYSGPAVRDEDNDDSDDADTLGCRDVKPKDSDTWTGSHTSTQVPDSPDSPSSPEISEKLIEVSVGENQEEEKARLQKEAALKKKRDREAQELLDDLQFM</sequence>
<evidence type="ECO:0000256" key="1">
    <source>
        <dbReference type="SAM" id="MobiDB-lite"/>
    </source>
</evidence>
<protein>
    <submittedName>
        <fullName evidence="2">Uncharacterized protein</fullName>
    </submittedName>
</protein>
<name>A0AA40AP22_9PEZI</name>
<evidence type="ECO:0000313" key="2">
    <source>
        <dbReference type="EMBL" id="KAK0719395.1"/>
    </source>
</evidence>
<feature type="compositionally biased region" description="Basic and acidic residues" evidence="1">
    <location>
        <begin position="20"/>
        <end position="33"/>
    </location>
</feature>
<dbReference type="EMBL" id="JAUKUA010000003">
    <property type="protein sequence ID" value="KAK0719395.1"/>
    <property type="molecule type" value="Genomic_DNA"/>
</dbReference>